<evidence type="ECO:0000313" key="1">
    <source>
        <dbReference type="EMBL" id="PTM95230.1"/>
    </source>
</evidence>
<name>A0A2T5B8B2_MYCDI</name>
<reference evidence="1 2" key="1">
    <citation type="submission" date="2018-04" db="EMBL/GenBank/DDBJ databases">
        <title>Genomic Encyclopedia of Type Strains, Phase IV (KMG-IV): sequencing the most valuable type-strain genomes for metagenomic binning, comparative biology and taxonomic classification.</title>
        <authorList>
            <person name="Goeker M."/>
        </authorList>
    </citation>
    <scope>NUCLEOTIDE SEQUENCE [LARGE SCALE GENOMIC DNA]</scope>
    <source>
        <strain evidence="1 2">DSM 7138</strain>
    </source>
</reference>
<dbReference type="OrthoDB" id="4868247at2"/>
<dbReference type="Pfam" id="PF14345">
    <property type="entry name" value="GDYXXLXY"/>
    <property type="match status" value="1"/>
</dbReference>
<dbReference type="InterPro" id="IPR025833">
    <property type="entry name" value="GDYXXLXY"/>
</dbReference>
<protein>
    <submittedName>
        <fullName evidence="1">Putative membrane-anchored protein</fullName>
    </submittedName>
</protein>
<dbReference type="EMBL" id="PZZZ01000004">
    <property type="protein sequence ID" value="PTM95230.1"/>
    <property type="molecule type" value="Genomic_DNA"/>
</dbReference>
<accession>A0A2T5B8B2</accession>
<comment type="caution">
    <text evidence="1">The sequence shown here is derived from an EMBL/GenBank/DDBJ whole genome shotgun (WGS) entry which is preliminary data.</text>
</comment>
<dbReference type="AlphaFoldDB" id="A0A2T5B8B2"/>
<evidence type="ECO:0000313" key="2">
    <source>
        <dbReference type="Proteomes" id="UP000241247"/>
    </source>
</evidence>
<dbReference type="Proteomes" id="UP000241247">
    <property type="component" value="Unassembled WGS sequence"/>
</dbReference>
<sequence length="197" mass="21035">MKTAAPKLLVDPWLAAVAAALIQTAVLGYMVESRAVILRSGAEVRLKTAPVDPRDLLRGDYVTLGYQIASIPGAIVTGDVPTAPGRQTLWVQLVPAADGLWSASQASFAPLPQQAGSVVARTLPFSYYPGADGALPETLFVSYGIERYYVPDGEGRVLEEARNAQSLEIAARVGSGGTMQIRQIFMNGKPAYQEPLY</sequence>
<organism evidence="1 2">
    <name type="scientific">Mycoplana dimorpha</name>
    <dbReference type="NCBI Taxonomy" id="28320"/>
    <lineage>
        <taxon>Bacteria</taxon>
        <taxon>Pseudomonadati</taxon>
        <taxon>Pseudomonadota</taxon>
        <taxon>Alphaproteobacteria</taxon>
        <taxon>Hyphomicrobiales</taxon>
        <taxon>Rhizobiaceae</taxon>
        <taxon>Mycoplana</taxon>
    </lineage>
</organism>
<gene>
    <name evidence="1" type="ORF">C7449_104304</name>
</gene>
<dbReference type="RefSeq" id="WP_108002955.1">
    <property type="nucleotide sequence ID" value="NZ_JBHEEX010000007.1"/>
</dbReference>
<keyword evidence="2" id="KW-1185">Reference proteome</keyword>
<proteinExistence type="predicted"/>